<dbReference type="Proteomes" id="UP000601789">
    <property type="component" value="Unassembled WGS sequence"/>
</dbReference>
<protein>
    <recommendedName>
        <fullName evidence="3">DUF3606 domain-containing protein</fullName>
    </recommendedName>
</protein>
<evidence type="ECO:0000313" key="2">
    <source>
        <dbReference type="Proteomes" id="UP000601789"/>
    </source>
</evidence>
<gene>
    <name evidence="1" type="ORF">IOD40_13315</name>
</gene>
<accession>A0ABS0SEG9</accession>
<keyword evidence="2" id="KW-1185">Reference proteome</keyword>
<comment type="caution">
    <text evidence="1">The sequence shown here is derived from an EMBL/GenBank/DDBJ whole genome shotgun (WGS) entry which is preliminary data.</text>
</comment>
<reference evidence="1 2" key="1">
    <citation type="submission" date="2020-10" db="EMBL/GenBank/DDBJ databases">
        <title>Aquamicrobium zhengzhouensis sp. nov., a exopolysaccharide producing bacterium isolated from farmland soil.</title>
        <authorList>
            <person name="Wang X."/>
        </authorList>
    </citation>
    <scope>NUCLEOTIDE SEQUENCE [LARGE SCALE GENOMIC DNA]</scope>
    <source>
        <strain evidence="2">cd-1</strain>
    </source>
</reference>
<evidence type="ECO:0000313" key="1">
    <source>
        <dbReference type="EMBL" id="MBI1621636.1"/>
    </source>
</evidence>
<dbReference type="RefSeq" id="WP_198477056.1">
    <property type="nucleotide sequence ID" value="NZ_JADGMQ010000009.1"/>
</dbReference>
<sequence>MTNDHNEWMHPDSEHEALVRELVEATDLSPLQAKELVTKHGTDRGKLFELARTMKAEG</sequence>
<organism evidence="1 2">
    <name type="scientific">Aquamicrobium zhengzhouense</name>
    <dbReference type="NCBI Taxonomy" id="2781738"/>
    <lineage>
        <taxon>Bacteria</taxon>
        <taxon>Pseudomonadati</taxon>
        <taxon>Pseudomonadota</taxon>
        <taxon>Alphaproteobacteria</taxon>
        <taxon>Hyphomicrobiales</taxon>
        <taxon>Phyllobacteriaceae</taxon>
        <taxon>Aquamicrobium</taxon>
    </lineage>
</organism>
<dbReference type="EMBL" id="JADGMQ010000009">
    <property type="protein sequence ID" value="MBI1621636.1"/>
    <property type="molecule type" value="Genomic_DNA"/>
</dbReference>
<evidence type="ECO:0008006" key="3">
    <source>
        <dbReference type="Google" id="ProtNLM"/>
    </source>
</evidence>
<proteinExistence type="predicted"/>
<name>A0ABS0SEG9_9HYPH</name>